<feature type="repeat" description="ANK" evidence="4">
    <location>
        <begin position="163"/>
        <end position="195"/>
    </location>
</feature>
<dbReference type="AlphaFoldDB" id="A0A5C5YZU5"/>
<sequence>MITTQPNKPSSIKTGSLVALFVLLGVGLQLIMPNAILPFAIVPDAIAQEVQPKAAGEKPKVKFSDDSFRRAALDGNMQIVKLALDSGSDPDAKDAQGHTAMHYAAFNGHTKVVEFLLGKGVDVNVVDGEGKTPLIHASSGPFNETVVFLLDHKAKIDHADATEGFTALMMAAAEGQLEVVETLLKRGADPTTVDVDGETAEIFAANNGHSKVVAMIQKFDVDQANSSWQADAKLVVSLSEKRSEFNYDESKVPAYTLPDPLVDSEGKPITKPEQWYETRRDEVVELFRENVFGRRPETDYSVSFETTSEVPDALGGIATGRSMKAIVKIDNRTYEFPFTVFVPNNSDAKAPAIVLINNRKFISLEDALGEEDPFWPVKEIVQSGCATASFFTSDVDPDDKDGYDKGIRAFFSDRQMPADDAWRSLSAWGWAASRVLDYVQTLDAVDASHVAVVGHSRGGKTALWAAVEDPRFAIAYSNNSGCGGAALSRRAYGETVGRITSAFPHWFVPRFGQFAGRESELPIDQHELIALVAPRGVYVTSSDEDLWADPKGEYESLKRAAPVFTLLGESSITEPTMPSLNGQRIVGKTGYHIREGGHGLTSQDWALFLNFAKPILMPSAE</sequence>
<evidence type="ECO:0000256" key="2">
    <source>
        <dbReference type="ARBA" id="ARBA00022729"/>
    </source>
</evidence>
<evidence type="ECO:0000256" key="1">
    <source>
        <dbReference type="ARBA" id="ARBA00022487"/>
    </source>
</evidence>
<feature type="repeat" description="ANK" evidence="4">
    <location>
        <begin position="96"/>
        <end position="128"/>
    </location>
</feature>
<name>A0A5C5YZU5_9BACT</name>
<dbReference type="SUPFAM" id="SSF48403">
    <property type="entry name" value="Ankyrin repeat"/>
    <property type="match status" value="1"/>
</dbReference>
<dbReference type="Gene3D" id="3.40.50.1820">
    <property type="entry name" value="alpha/beta hydrolase"/>
    <property type="match status" value="1"/>
</dbReference>
<dbReference type="InterPro" id="IPR054579">
    <property type="entry name" value="GCE-like_dom"/>
</dbReference>
<dbReference type="Pfam" id="PF13637">
    <property type="entry name" value="Ank_4"/>
    <property type="match status" value="1"/>
</dbReference>
<dbReference type="GO" id="GO:0005737">
    <property type="term" value="C:cytoplasm"/>
    <property type="evidence" value="ECO:0007669"/>
    <property type="project" value="TreeGrafter"/>
</dbReference>
<dbReference type="PANTHER" id="PTHR24118:SF99">
    <property type="entry name" value="POTE ANKYRIN DOMAIN FAMILY MEMBER 3C-RELATED"/>
    <property type="match status" value="1"/>
</dbReference>
<keyword evidence="2" id="KW-0732">Signal</keyword>
<dbReference type="Gene3D" id="1.25.40.20">
    <property type="entry name" value="Ankyrin repeat-containing domain"/>
    <property type="match status" value="2"/>
</dbReference>
<dbReference type="PRINTS" id="PR01415">
    <property type="entry name" value="ANKYRIN"/>
</dbReference>
<gene>
    <name evidence="7" type="ORF">CA13_13640</name>
</gene>
<keyword evidence="5" id="KW-0812">Transmembrane</keyword>
<evidence type="ECO:0000259" key="6">
    <source>
        <dbReference type="Pfam" id="PF22244"/>
    </source>
</evidence>
<keyword evidence="8" id="KW-1185">Reference proteome</keyword>
<reference evidence="7 8" key="1">
    <citation type="submission" date="2019-02" db="EMBL/GenBank/DDBJ databases">
        <title>Deep-cultivation of Planctomycetes and their phenomic and genomic characterization uncovers novel biology.</title>
        <authorList>
            <person name="Wiegand S."/>
            <person name="Jogler M."/>
            <person name="Boedeker C."/>
            <person name="Pinto D."/>
            <person name="Vollmers J."/>
            <person name="Rivas-Marin E."/>
            <person name="Kohn T."/>
            <person name="Peeters S.H."/>
            <person name="Heuer A."/>
            <person name="Rast P."/>
            <person name="Oberbeckmann S."/>
            <person name="Bunk B."/>
            <person name="Jeske O."/>
            <person name="Meyerdierks A."/>
            <person name="Storesund J.E."/>
            <person name="Kallscheuer N."/>
            <person name="Luecker S."/>
            <person name="Lage O.M."/>
            <person name="Pohl T."/>
            <person name="Merkel B.J."/>
            <person name="Hornburger P."/>
            <person name="Mueller R.-W."/>
            <person name="Bruemmer F."/>
            <person name="Labrenz M."/>
            <person name="Spormann A.M."/>
            <person name="Op Den Camp H."/>
            <person name="Overmann J."/>
            <person name="Amann R."/>
            <person name="Jetten M.S.M."/>
            <person name="Mascher T."/>
            <person name="Medema M.H."/>
            <person name="Devos D.P."/>
            <person name="Kaster A.-K."/>
            <person name="Ovreas L."/>
            <person name="Rohde M."/>
            <person name="Galperin M.Y."/>
            <person name="Jogler C."/>
        </authorList>
    </citation>
    <scope>NUCLEOTIDE SEQUENCE [LARGE SCALE GENOMIC DNA]</scope>
    <source>
        <strain evidence="7 8">CA13</strain>
    </source>
</reference>
<evidence type="ECO:0000313" key="8">
    <source>
        <dbReference type="Proteomes" id="UP000315010"/>
    </source>
</evidence>
<dbReference type="RefSeq" id="WP_146395069.1">
    <property type="nucleotide sequence ID" value="NZ_SJPJ01000001.1"/>
</dbReference>
<dbReference type="InterPro" id="IPR029058">
    <property type="entry name" value="AB_hydrolase_fold"/>
</dbReference>
<comment type="caution">
    <text evidence="7">The sequence shown here is derived from an EMBL/GenBank/DDBJ whole genome shotgun (WGS) entry which is preliminary data.</text>
</comment>
<feature type="transmembrane region" description="Helical" evidence="5">
    <location>
        <begin position="12"/>
        <end position="32"/>
    </location>
</feature>
<dbReference type="GO" id="GO:0052689">
    <property type="term" value="F:carboxylic ester hydrolase activity"/>
    <property type="evidence" value="ECO:0007669"/>
    <property type="project" value="UniProtKB-KW"/>
</dbReference>
<protein>
    <submittedName>
        <fullName evidence="7">Ankyrin repeats (3 copies)</fullName>
    </submittedName>
</protein>
<dbReference type="InterPro" id="IPR002110">
    <property type="entry name" value="Ankyrin_rpt"/>
</dbReference>
<keyword evidence="4" id="KW-0040">ANK repeat</keyword>
<dbReference type="PANTHER" id="PTHR24118">
    <property type="entry name" value="POTE ANKYRIN DOMAIN"/>
    <property type="match status" value="1"/>
</dbReference>
<evidence type="ECO:0000256" key="4">
    <source>
        <dbReference type="PROSITE-ProRule" id="PRU00023"/>
    </source>
</evidence>
<proteinExistence type="predicted"/>
<keyword evidence="3" id="KW-0378">Hydrolase</keyword>
<feature type="domain" description="4-O-methyl-glucuronoyl methylesterase-like" evidence="6">
    <location>
        <begin position="329"/>
        <end position="568"/>
    </location>
</feature>
<evidence type="ECO:0000313" key="7">
    <source>
        <dbReference type="EMBL" id="TWT79953.1"/>
    </source>
</evidence>
<keyword evidence="5" id="KW-0472">Membrane</keyword>
<keyword evidence="5" id="KW-1133">Transmembrane helix</keyword>
<dbReference type="SUPFAM" id="SSF53474">
    <property type="entry name" value="alpha/beta-Hydrolases"/>
    <property type="match status" value="1"/>
</dbReference>
<dbReference type="Proteomes" id="UP000315010">
    <property type="component" value="Unassembled WGS sequence"/>
</dbReference>
<keyword evidence="1" id="KW-0719">Serine esterase</keyword>
<dbReference type="InterPro" id="IPR036770">
    <property type="entry name" value="Ankyrin_rpt-contain_sf"/>
</dbReference>
<dbReference type="EMBL" id="SJPJ01000001">
    <property type="protein sequence ID" value="TWT79953.1"/>
    <property type="molecule type" value="Genomic_DNA"/>
</dbReference>
<evidence type="ECO:0000256" key="5">
    <source>
        <dbReference type="SAM" id="Phobius"/>
    </source>
</evidence>
<evidence type="ECO:0000256" key="3">
    <source>
        <dbReference type="ARBA" id="ARBA00022801"/>
    </source>
</evidence>
<dbReference type="OrthoDB" id="9809261at2"/>
<dbReference type="Pfam" id="PF12796">
    <property type="entry name" value="Ank_2"/>
    <property type="match status" value="1"/>
</dbReference>
<dbReference type="Pfam" id="PF22244">
    <property type="entry name" value="GCE_fung"/>
    <property type="match status" value="1"/>
</dbReference>
<dbReference type="PROSITE" id="PS50088">
    <property type="entry name" value="ANK_REPEAT"/>
    <property type="match status" value="2"/>
</dbReference>
<accession>A0A5C5YZU5</accession>
<organism evidence="7 8">
    <name type="scientific">Novipirellula herctigrandis</name>
    <dbReference type="NCBI Taxonomy" id="2527986"/>
    <lineage>
        <taxon>Bacteria</taxon>
        <taxon>Pseudomonadati</taxon>
        <taxon>Planctomycetota</taxon>
        <taxon>Planctomycetia</taxon>
        <taxon>Pirellulales</taxon>
        <taxon>Pirellulaceae</taxon>
        <taxon>Novipirellula</taxon>
    </lineage>
</organism>
<dbReference type="SMART" id="SM00248">
    <property type="entry name" value="ANK"/>
    <property type="match status" value="5"/>
</dbReference>
<dbReference type="PROSITE" id="PS50297">
    <property type="entry name" value="ANK_REP_REGION"/>
    <property type="match status" value="2"/>
</dbReference>